<reference evidence="4 5" key="1">
    <citation type="submission" date="2023-07" db="EMBL/GenBank/DDBJ databases">
        <title>Sequencing the genomes of 1000 actinobacteria strains.</title>
        <authorList>
            <person name="Klenk H.-P."/>
        </authorList>
    </citation>
    <scope>NUCLEOTIDE SEQUENCE [LARGE SCALE GENOMIC DNA]</scope>
    <source>
        <strain evidence="4 5">DSM 40229</strain>
    </source>
</reference>
<comment type="subcellular location">
    <subcellularLocation>
        <location evidence="1">Virion</location>
    </subcellularLocation>
</comment>
<dbReference type="Gene3D" id="3.30.2320.10">
    <property type="entry name" value="hypothetical protein PF0899 domain"/>
    <property type="match status" value="1"/>
</dbReference>
<dbReference type="Gene3D" id="3.30.2400.10">
    <property type="entry name" value="Major capsid protein gp5"/>
    <property type="match status" value="1"/>
</dbReference>
<dbReference type="Proteomes" id="UP001231675">
    <property type="component" value="Unassembled WGS sequence"/>
</dbReference>
<dbReference type="GeneID" id="91551821"/>
<feature type="domain" description="Phage capsid-like C-terminal" evidence="3">
    <location>
        <begin position="179"/>
        <end position="437"/>
    </location>
</feature>
<dbReference type="InterPro" id="IPR054612">
    <property type="entry name" value="Phage_capsid-like_C"/>
</dbReference>
<feature type="region of interest" description="Disordered" evidence="2">
    <location>
        <begin position="1"/>
        <end position="25"/>
    </location>
</feature>
<dbReference type="RefSeq" id="WP_189414614.1">
    <property type="nucleotide sequence ID" value="NZ_BMSM01000003.1"/>
</dbReference>
<dbReference type="NCBIfam" id="TIGR01554">
    <property type="entry name" value="major_cap_HK97"/>
    <property type="match status" value="1"/>
</dbReference>
<feature type="compositionally biased region" description="Basic and acidic residues" evidence="2">
    <location>
        <begin position="94"/>
        <end position="108"/>
    </location>
</feature>
<dbReference type="EMBL" id="JAURUD010000001">
    <property type="protein sequence ID" value="MDP9682368.1"/>
    <property type="molecule type" value="Genomic_DNA"/>
</dbReference>
<dbReference type="SUPFAM" id="SSF56563">
    <property type="entry name" value="Major capsid protein gp5"/>
    <property type="match status" value="1"/>
</dbReference>
<dbReference type="InterPro" id="IPR024455">
    <property type="entry name" value="Phage_capsid"/>
</dbReference>
<accession>A0ABT9LF59</accession>
<keyword evidence="5" id="KW-1185">Reference proteome</keyword>
<name>A0ABT9LF59_STRGD</name>
<evidence type="ECO:0000256" key="2">
    <source>
        <dbReference type="SAM" id="MobiDB-lite"/>
    </source>
</evidence>
<protein>
    <submittedName>
        <fullName evidence="4">HK97 family phage major capsid protein</fullName>
    </submittedName>
</protein>
<feature type="region of interest" description="Disordered" evidence="2">
    <location>
        <begin position="66"/>
        <end position="112"/>
    </location>
</feature>
<organism evidence="4 5">
    <name type="scientific">Streptomyces griseoviridis</name>
    <dbReference type="NCBI Taxonomy" id="45398"/>
    <lineage>
        <taxon>Bacteria</taxon>
        <taxon>Bacillati</taxon>
        <taxon>Actinomycetota</taxon>
        <taxon>Actinomycetes</taxon>
        <taxon>Kitasatosporales</taxon>
        <taxon>Streptomycetaceae</taxon>
        <taxon>Streptomyces</taxon>
    </lineage>
</organism>
<evidence type="ECO:0000313" key="4">
    <source>
        <dbReference type="EMBL" id="MDP9682368.1"/>
    </source>
</evidence>
<proteinExistence type="predicted"/>
<evidence type="ECO:0000256" key="1">
    <source>
        <dbReference type="ARBA" id="ARBA00004328"/>
    </source>
</evidence>
<comment type="caution">
    <text evidence="4">The sequence shown here is derived from an EMBL/GenBank/DDBJ whole genome shotgun (WGS) entry which is preliminary data.</text>
</comment>
<evidence type="ECO:0000313" key="5">
    <source>
        <dbReference type="Proteomes" id="UP001231675"/>
    </source>
</evidence>
<evidence type="ECO:0000259" key="3">
    <source>
        <dbReference type="Pfam" id="PF05065"/>
    </source>
</evidence>
<sequence length="441" mass="47609">MSNFAKIRPIGRRKDGRPIYPIRGGAPTLLEQRDEVARLLADESYDGDINELLARADEITAQIEQANQRDARRRALQAATLPAGDPQPQPGGGQRREEPGMQPDDRGNPHPLSVAEAFVRSRALETFRAGGMRGKFGLDFSGPIETRDAPAGTTTTQTYPLQNTRVPGVIPENPDYPLMVADLLDQQTSDGTTLEYLRDVSGPVAGTGTWNKAAVVAEGAVKPMSGPFEFELVATTLKTVAHWTPITRQAADDNGQLMGYINGRLTYGLLYKRDREILTGNGTTQMQGILTTPGIGTYQPGVGNTDAKLITVRKARTQAELALYPPDAVIMNPLDWQDIELDTDANGQFRVITSVTEPGAAMRLWGLRVVTTVAMAAGTALLGGFRAGATLWTRQGVTILMTDSHADFFIANTLVILAEMRANVAVHTPAAFVRVTFAAAT</sequence>
<gene>
    <name evidence="4" type="ORF">J2S47_002870</name>
</gene>
<dbReference type="Pfam" id="PF05065">
    <property type="entry name" value="Phage_capsid"/>
    <property type="match status" value="1"/>
</dbReference>